<keyword evidence="2" id="KW-1185">Reference proteome</keyword>
<dbReference type="Proteomes" id="UP000237105">
    <property type="component" value="Unassembled WGS sequence"/>
</dbReference>
<gene>
    <name evidence="1" type="ORF">PanWU01x14_000440</name>
</gene>
<name>A0A2P5E4L3_PARAD</name>
<protein>
    <submittedName>
        <fullName evidence="1">Uncharacterized protein</fullName>
    </submittedName>
</protein>
<dbReference type="EMBL" id="JXTB01000001">
    <property type="protein sequence ID" value="PON80488.1"/>
    <property type="molecule type" value="Genomic_DNA"/>
</dbReference>
<reference evidence="2" key="1">
    <citation type="submission" date="2016-06" db="EMBL/GenBank/DDBJ databases">
        <title>Parallel loss of symbiosis genes in relatives of nitrogen-fixing non-legume Parasponia.</title>
        <authorList>
            <person name="Van Velzen R."/>
            <person name="Holmer R."/>
            <person name="Bu F."/>
            <person name="Rutten L."/>
            <person name="Van Zeijl A."/>
            <person name="Liu W."/>
            <person name="Santuari L."/>
            <person name="Cao Q."/>
            <person name="Sharma T."/>
            <person name="Shen D."/>
            <person name="Roswanjaya Y."/>
            <person name="Wardhani T."/>
            <person name="Kalhor M.S."/>
            <person name="Jansen J."/>
            <person name="Van den Hoogen J."/>
            <person name="Gungor B."/>
            <person name="Hartog M."/>
            <person name="Hontelez J."/>
            <person name="Verver J."/>
            <person name="Yang W.-C."/>
            <person name="Schijlen E."/>
            <person name="Repin R."/>
            <person name="Schilthuizen M."/>
            <person name="Schranz E."/>
            <person name="Heidstra R."/>
            <person name="Miyata K."/>
            <person name="Fedorova E."/>
            <person name="Kohlen W."/>
            <person name="Bisseling T."/>
            <person name="Smit S."/>
            <person name="Geurts R."/>
        </authorList>
    </citation>
    <scope>NUCLEOTIDE SEQUENCE [LARGE SCALE GENOMIC DNA]</scope>
    <source>
        <strain evidence="2">cv. WU1-14</strain>
    </source>
</reference>
<accession>A0A2P5E4L3</accession>
<evidence type="ECO:0000313" key="1">
    <source>
        <dbReference type="EMBL" id="PON80488.1"/>
    </source>
</evidence>
<proteinExistence type="predicted"/>
<sequence length="51" mass="6340">RTPKQNKNVEYGFYVLRYTGDIMDYKWDKIPFFFGQINEYKRVDIDEVRNE</sequence>
<comment type="caution">
    <text evidence="1">The sequence shown here is derived from an EMBL/GenBank/DDBJ whole genome shotgun (WGS) entry which is preliminary data.</text>
</comment>
<dbReference type="AlphaFoldDB" id="A0A2P5E4L3"/>
<feature type="non-terminal residue" evidence="1">
    <location>
        <position position="1"/>
    </location>
</feature>
<organism evidence="1 2">
    <name type="scientific">Parasponia andersonii</name>
    <name type="common">Sponia andersonii</name>
    <dbReference type="NCBI Taxonomy" id="3476"/>
    <lineage>
        <taxon>Eukaryota</taxon>
        <taxon>Viridiplantae</taxon>
        <taxon>Streptophyta</taxon>
        <taxon>Embryophyta</taxon>
        <taxon>Tracheophyta</taxon>
        <taxon>Spermatophyta</taxon>
        <taxon>Magnoliopsida</taxon>
        <taxon>eudicotyledons</taxon>
        <taxon>Gunneridae</taxon>
        <taxon>Pentapetalae</taxon>
        <taxon>rosids</taxon>
        <taxon>fabids</taxon>
        <taxon>Rosales</taxon>
        <taxon>Cannabaceae</taxon>
        <taxon>Parasponia</taxon>
    </lineage>
</organism>
<evidence type="ECO:0000313" key="2">
    <source>
        <dbReference type="Proteomes" id="UP000237105"/>
    </source>
</evidence>